<dbReference type="Pfam" id="PF02457">
    <property type="entry name" value="DAC"/>
    <property type="match status" value="1"/>
</dbReference>
<dbReference type="Gene3D" id="3.40.1700.10">
    <property type="entry name" value="DNA integrity scanning protein, DisA, N-terminal domain"/>
    <property type="match status" value="1"/>
</dbReference>
<keyword evidence="5 10" id="KW-0548">Nucleotidyltransferase</keyword>
<dbReference type="GO" id="GO:0106408">
    <property type="term" value="F:diadenylate cyclase activity"/>
    <property type="evidence" value="ECO:0007669"/>
    <property type="project" value="UniProtKB-EC"/>
</dbReference>
<dbReference type="PANTHER" id="PTHR34185:SF1">
    <property type="entry name" value="DIADENYLATE CYCLASE"/>
    <property type="match status" value="1"/>
</dbReference>
<keyword evidence="3 10" id="KW-0808">Transferase</keyword>
<accession>A0A0P1MB26</accession>
<evidence type="ECO:0000256" key="9">
    <source>
        <dbReference type="ARBA" id="ARBA00023136"/>
    </source>
</evidence>
<accession>A0A0P1LZ42</accession>
<accession>A0A0N7MXV7</accession>
<accession>A0A0S4N3H6</accession>
<evidence type="ECO:0000313" key="15">
    <source>
        <dbReference type="Proteomes" id="UP000182200"/>
    </source>
</evidence>
<dbReference type="EMBL" id="CZVI01000022">
    <property type="protein sequence ID" value="CUS91008.1"/>
    <property type="molecule type" value="Genomic_DNA"/>
</dbReference>
<accession>A0A0P1M7U6</accession>
<dbReference type="EC" id="2.7.7.85" evidence="10"/>
<dbReference type="Proteomes" id="UP000182011">
    <property type="component" value="Unassembled WGS sequence"/>
</dbReference>
<evidence type="ECO:0000256" key="3">
    <source>
        <dbReference type="ARBA" id="ARBA00022679"/>
    </source>
</evidence>
<name>A0A0P1LZ42_9BACT</name>
<accession>A0A0P1LC31</accession>
<evidence type="ECO:0000259" key="11">
    <source>
        <dbReference type="PROSITE" id="PS51794"/>
    </source>
</evidence>
<feature type="transmembrane region" description="Helical" evidence="10">
    <location>
        <begin position="39"/>
        <end position="60"/>
    </location>
</feature>
<dbReference type="OrthoDB" id="9807385at2"/>
<feature type="transmembrane region" description="Helical" evidence="10">
    <location>
        <begin position="6"/>
        <end position="27"/>
    </location>
</feature>
<keyword evidence="2 10" id="KW-1003">Cell membrane</keyword>
<organism evidence="13 14">
    <name type="scientific">Candidatus Kryptonium thompsonii</name>
    <dbReference type="NCBI Taxonomy" id="1633631"/>
    <lineage>
        <taxon>Bacteria</taxon>
        <taxon>Pseudomonadati</taxon>
        <taxon>Candidatus Kryptoniota</taxon>
        <taxon>Candidatus Kryptonium</taxon>
    </lineage>
</organism>
<keyword evidence="8 10" id="KW-1133">Transmembrane helix</keyword>
<comment type="caution">
    <text evidence="10">Lacks conserved residue(s) required for the propagation of feature annotation.</text>
</comment>
<feature type="domain" description="DAC" evidence="11">
    <location>
        <begin position="84"/>
        <end position="242"/>
    </location>
</feature>
<evidence type="ECO:0000256" key="6">
    <source>
        <dbReference type="ARBA" id="ARBA00022741"/>
    </source>
</evidence>
<dbReference type="AlphaFoldDB" id="A0A0P1LZ42"/>
<dbReference type="RefSeq" id="WP_075427682.1">
    <property type="nucleotide sequence ID" value="NZ_CZVI01000022.1"/>
</dbReference>
<dbReference type="PANTHER" id="PTHR34185">
    <property type="entry name" value="DIADENYLATE CYCLASE"/>
    <property type="match status" value="1"/>
</dbReference>
<dbReference type="NCBIfam" id="TIGR00159">
    <property type="entry name" value="diadenylate cyclase CdaA"/>
    <property type="match status" value="1"/>
</dbReference>
<dbReference type="InterPro" id="IPR050338">
    <property type="entry name" value="DisA"/>
</dbReference>
<evidence type="ECO:0000256" key="8">
    <source>
        <dbReference type="ARBA" id="ARBA00022989"/>
    </source>
</evidence>
<dbReference type="PIRSF" id="PIRSF004793">
    <property type="entry name" value="UCP004793"/>
    <property type="match status" value="1"/>
</dbReference>
<dbReference type="STRING" id="1633631.GCA_001442925_01029"/>
<dbReference type="Pfam" id="PF19293">
    <property type="entry name" value="CdaA_N"/>
    <property type="match status" value="1"/>
</dbReference>
<feature type="transmembrane region" description="Helical" evidence="10">
    <location>
        <begin position="66"/>
        <end position="83"/>
    </location>
</feature>
<keyword evidence="9 10" id="KW-0472">Membrane</keyword>
<dbReference type="GO" id="GO:0005524">
    <property type="term" value="F:ATP binding"/>
    <property type="evidence" value="ECO:0007669"/>
    <property type="project" value="UniProtKB-UniRule"/>
</dbReference>
<comment type="subunit">
    <text evidence="10">Probably a homodimer.</text>
</comment>
<proteinExistence type="inferred from homology"/>
<comment type="similarity">
    <text evidence="10">Belongs to the adenylate cyclase family. DacA/CdaA subfamily.</text>
</comment>
<keyword evidence="6 10" id="KW-0547">Nucleotide-binding</keyword>
<evidence type="ECO:0000313" key="12">
    <source>
        <dbReference type="EMBL" id="CUS91008.1"/>
    </source>
</evidence>
<dbReference type="InterPro" id="IPR003390">
    <property type="entry name" value="DNA_integrity_scan_DisA_N"/>
</dbReference>
<dbReference type="GO" id="GO:0006171">
    <property type="term" value="P:cAMP biosynthetic process"/>
    <property type="evidence" value="ECO:0007669"/>
    <property type="project" value="InterPro"/>
</dbReference>
<accession>A0A0P1M8I5</accession>
<protein>
    <recommendedName>
        <fullName evidence="10">Diadenylate cyclase</fullName>
        <shortName evidence="10">DAC</shortName>
        <ecNumber evidence="10">2.7.7.85</ecNumber>
    </recommendedName>
    <alternativeName>
        <fullName evidence="10">Cyclic-di-AMP synthase</fullName>
        <shortName evidence="10">c-di-AMP synthase</shortName>
    </alternativeName>
</protein>
<evidence type="ECO:0000313" key="14">
    <source>
        <dbReference type="Proteomes" id="UP000182011"/>
    </source>
</evidence>
<dbReference type="SUPFAM" id="SSF143597">
    <property type="entry name" value="YojJ-like"/>
    <property type="match status" value="1"/>
</dbReference>
<dbReference type="HAMAP" id="MF_01499">
    <property type="entry name" value="DacA"/>
    <property type="match status" value="1"/>
</dbReference>
<evidence type="ECO:0000256" key="2">
    <source>
        <dbReference type="ARBA" id="ARBA00022475"/>
    </source>
</evidence>
<gene>
    <name evidence="10" type="primary">dacA</name>
    <name evidence="13" type="ORF">JGI4_01030</name>
    <name evidence="12" type="ORF">JGI8_01501</name>
</gene>
<keyword evidence="15" id="KW-1185">Reference proteome</keyword>
<comment type="function">
    <text evidence="10">Catalyzes the condensation of 2 ATP molecules into cyclic di-AMP (c-di-AMP), a second messenger used to regulate differing processes in different bacteria.</text>
</comment>
<dbReference type="InterPro" id="IPR014046">
    <property type="entry name" value="C-di-AMP_synthase"/>
</dbReference>
<evidence type="ECO:0000256" key="4">
    <source>
        <dbReference type="ARBA" id="ARBA00022692"/>
    </source>
</evidence>
<dbReference type="FunFam" id="3.40.1700.10:FF:000002">
    <property type="entry name" value="Diadenylate cyclase"/>
    <property type="match status" value="1"/>
</dbReference>
<dbReference type="Proteomes" id="UP000182200">
    <property type="component" value="Unassembled WGS sequence"/>
</dbReference>
<evidence type="ECO:0000256" key="10">
    <source>
        <dbReference type="HAMAP-Rule" id="MF_01499"/>
    </source>
</evidence>
<keyword evidence="4 10" id="KW-0812">Transmembrane</keyword>
<dbReference type="EMBL" id="FAOP01000004">
    <property type="protein sequence ID" value="CUU04477.1"/>
    <property type="molecule type" value="Genomic_DNA"/>
</dbReference>
<dbReference type="InterPro" id="IPR045585">
    <property type="entry name" value="CdaA_N"/>
</dbReference>
<evidence type="ECO:0000256" key="7">
    <source>
        <dbReference type="ARBA" id="ARBA00022840"/>
    </source>
</evidence>
<dbReference type="InterPro" id="IPR036888">
    <property type="entry name" value="DNA_integrity_DisA_N_sf"/>
</dbReference>
<reference evidence="12 15" key="2">
    <citation type="submission" date="2015-11" db="EMBL/GenBank/DDBJ databases">
        <authorList>
            <person name="Varghese N."/>
        </authorList>
    </citation>
    <scope>NUCLEOTIDE SEQUENCE [LARGE SCALE GENOMIC DNA]</scope>
    <source>
        <strain evidence="12 15">JGI-8</strain>
    </source>
</reference>
<dbReference type="InterPro" id="IPR034701">
    <property type="entry name" value="CdaA"/>
</dbReference>
<accession>A0A0P1MQ80</accession>
<dbReference type="PROSITE" id="PS51794">
    <property type="entry name" value="DAC"/>
    <property type="match status" value="1"/>
</dbReference>
<reference evidence="13 14" key="1">
    <citation type="submission" date="2015-11" db="EMBL/GenBank/DDBJ databases">
        <authorList>
            <person name="Zhang Y."/>
            <person name="Guo Z."/>
        </authorList>
    </citation>
    <scope>NUCLEOTIDE SEQUENCE [LARGE SCALE GENOMIC DNA]</scope>
    <source>
        <strain evidence="13">JGI-4</strain>
    </source>
</reference>
<keyword evidence="7 10" id="KW-0067">ATP-binding</keyword>
<sequence length="271" mass="29779">MIEILKIGFLHLTLIDLIDILVVSLIIRQLYMWMKGTIAAQIFLGLLFIVLLSFVSGLVNLKLLNWLLRLVSDVWIIAFIILFQPELRRLLMLVGNNPVFRLIFKPSVTAVIDEIIEAVGEMSQKQIGALIVIPRQTGIRSIIETGVPIQAKVTKELLLTIFFPRSPLHDGAVVISGDRVEAAACTLPLSAQSRIGNFLLGTRHRAALGLSEISDAIVIVVSEETGTISVAEAGKLTRGLSPEGLRKKLLAELQAGDKTPKEIFEEVSQSE</sequence>
<accession>A0A0P1L934</accession>
<evidence type="ECO:0000313" key="13">
    <source>
        <dbReference type="EMBL" id="CUU04477.1"/>
    </source>
</evidence>
<comment type="catalytic activity">
    <reaction evidence="1 10">
        <text>2 ATP = 3',3'-c-di-AMP + 2 diphosphate</text>
        <dbReference type="Rhea" id="RHEA:35655"/>
        <dbReference type="ChEBI" id="CHEBI:30616"/>
        <dbReference type="ChEBI" id="CHEBI:33019"/>
        <dbReference type="ChEBI" id="CHEBI:71500"/>
        <dbReference type="EC" id="2.7.7.85"/>
    </reaction>
</comment>
<evidence type="ECO:0000256" key="5">
    <source>
        <dbReference type="ARBA" id="ARBA00022695"/>
    </source>
</evidence>
<dbReference type="GO" id="GO:0004016">
    <property type="term" value="F:adenylate cyclase activity"/>
    <property type="evidence" value="ECO:0007669"/>
    <property type="project" value="UniProtKB-UniRule"/>
</dbReference>
<evidence type="ECO:0000256" key="1">
    <source>
        <dbReference type="ARBA" id="ARBA00000877"/>
    </source>
</evidence>